<sequence>MAVVAFAAKDSFTVPFQSSGDGKFKNASFKFRAISARTRLTFFSSNYHTRKDDYVSLCGPVIDQVRVFPIKA</sequence>
<gene>
    <name evidence="1" type="ORF">LITE_LOCUS8090</name>
</gene>
<dbReference type="InterPro" id="IPR052437">
    <property type="entry name" value="Pectin_Meth_Modulator"/>
</dbReference>
<comment type="caution">
    <text evidence="1">The sequence shown here is derived from an EMBL/GenBank/DDBJ whole genome shotgun (WGS) entry which is preliminary data.</text>
</comment>
<proteinExistence type="predicted"/>
<keyword evidence="2" id="KW-1185">Reference proteome</keyword>
<dbReference type="PANTHER" id="PTHR31265">
    <property type="entry name" value="OS02G0527500 PROTEIN-RELATED"/>
    <property type="match status" value="1"/>
</dbReference>
<organism evidence="1 2">
    <name type="scientific">Linum tenue</name>
    <dbReference type="NCBI Taxonomy" id="586396"/>
    <lineage>
        <taxon>Eukaryota</taxon>
        <taxon>Viridiplantae</taxon>
        <taxon>Streptophyta</taxon>
        <taxon>Embryophyta</taxon>
        <taxon>Tracheophyta</taxon>
        <taxon>Spermatophyta</taxon>
        <taxon>Magnoliopsida</taxon>
        <taxon>eudicotyledons</taxon>
        <taxon>Gunneridae</taxon>
        <taxon>Pentapetalae</taxon>
        <taxon>rosids</taxon>
        <taxon>fabids</taxon>
        <taxon>Malpighiales</taxon>
        <taxon>Linaceae</taxon>
        <taxon>Linum</taxon>
    </lineage>
</organism>
<evidence type="ECO:0000313" key="2">
    <source>
        <dbReference type="Proteomes" id="UP001154282"/>
    </source>
</evidence>
<evidence type="ECO:0000313" key="1">
    <source>
        <dbReference type="EMBL" id="CAI0393815.1"/>
    </source>
</evidence>
<dbReference type="EMBL" id="CAMGYJ010000003">
    <property type="protein sequence ID" value="CAI0393815.1"/>
    <property type="molecule type" value="Genomic_DNA"/>
</dbReference>
<dbReference type="Proteomes" id="UP001154282">
    <property type="component" value="Unassembled WGS sequence"/>
</dbReference>
<dbReference type="PANTHER" id="PTHR31265:SF2">
    <property type="entry name" value="F17A17.37 PROTEIN"/>
    <property type="match status" value="1"/>
</dbReference>
<accession>A0AAV0IC05</accession>
<protein>
    <submittedName>
        <fullName evidence="1">Uncharacterized protein</fullName>
    </submittedName>
</protein>
<name>A0AAV0IC05_9ROSI</name>
<dbReference type="AlphaFoldDB" id="A0AAV0IC05"/>
<dbReference type="GO" id="GO:0005886">
    <property type="term" value="C:plasma membrane"/>
    <property type="evidence" value="ECO:0007669"/>
    <property type="project" value="TreeGrafter"/>
</dbReference>
<reference evidence="1" key="1">
    <citation type="submission" date="2022-08" db="EMBL/GenBank/DDBJ databases">
        <authorList>
            <person name="Gutierrez-Valencia J."/>
        </authorList>
    </citation>
    <scope>NUCLEOTIDE SEQUENCE</scope>
</reference>